<evidence type="ECO:0000256" key="1">
    <source>
        <dbReference type="ARBA" id="ARBA00005536"/>
    </source>
</evidence>
<organism evidence="3 4">
    <name type="scientific">Capsicum annuum</name>
    <name type="common">Capsicum pepper</name>
    <dbReference type="NCBI Taxonomy" id="4072"/>
    <lineage>
        <taxon>Eukaryota</taxon>
        <taxon>Viridiplantae</taxon>
        <taxon>Streptophyta</taxon>
        <taxon>Embryophyta</taxon>
        <taxon>Tracheophyta</taxon>
        <taxon>Spermatophyta</taxon>
        <taxon>Magnoliopsida</taxon>
        <taxon>eudicotyledons</taxon>
        <taxon>Gunneridae</taxon>
        <taxon>Pentapetalae</taxon>
        <taxon>asterids</taxon>
        <taxon>lamiids</taxon>
        <taxon>Solanales</taxon>
        <taxon>Solanaceae</taxon>
        <taxon>Solanoideae</taxon>
        <taxon>Capsiceae</taxon>
        <taxon>Capsicum</taxon>
    </lineage>
</organism>
<evidence type="ECO:0000313" key="4">
    <source>
        <dbReference type="Proteomes" id="UP000222542"/>
    </source>
</evidence>
<sequence>KNLIRRVKCRIKLLKNKRGCIVKQLRDDLGQLLRHGQYQIVFDRVEQLFMDDNMVVVYDLLENFCEFILINLPYIRRHKDCPDDINEAVSSLVFASARLGDLPELPEIRKLFGERYGKKFITFALELLSVNHVNQQLKEKLFVKSVSNEVKYRLVDEIARIYFQQGPLLLEYRNESQQEQVHKTIDDAQIGYKKDEEKGLKNSSIATEANTLSDDYLSAIEQPSRDSVHCLRNNEQERVSNSSRPSDSSQSTISSPEPIIKTDSWRTKAFIFGQKTDQFAKGTIYLDDVEEFESILSKDLNFQDQRLFMFKAPLFPLILKMDTDINMNIFPLQKTRFIAIKDETLRDHSKNFDAETLESQECCSFTFSSSAKTLGQLYLSTSTMPAERSKDNFTDNFLRVNSFPVQEPKSYVHPKLPDYDEIAAMFKALKKEKLQNKC</sequence>
<comment type="similarity">
    <text evidence="1">Belongs to the IST1 family.</text>
</comment>
<evidence type="ECO:0000256" key="2">
    <source>
        <dbReference type="SAM" id="MobiDB-lite"/>
    </source>
</evidence>
<proteinExistence type="inferred from homology"/>
<dbReference type="Proteomes" id="UP000222542">
    <property type="component" value="Unassembled WGS sequence"/>
</dbReference>
<dbReference type="InterPro" id="IPR042277">
    <property type="entry name" value="IST1-like"/>
</dbReference>
<feature type="non-terminal residue" evidence="3">
    <location>
        <position position="1"/>
    </location>
</feature>
<name>A0A2G2YTR2_CAPAN</name>
<dbReference type="Gramene" id="PHT73094">
    <property type="protein sequence ID" value="PHT73094"/>
    <property type="gene ID" value="T459_23879"/>
</dbReference>
<dbReference type="InterPro" id="IPR005061">
    <property type="entry name" value="Ist1"/>
</dbReference>
<dbReference type="FunFam" id="1.20.1260.60:FF:000002">
    <property type="entry name" value="Vacuolar protein sorting-associated protein IST1"/>
    <property type="match status" value="1"/>
</dbReference>
<protein>
    <recommendedName>
        <fullName evidence="5">IST1-like protein</fullName>
    </recommendedName>
</protein>
<dbReference type="STRING" id="4072.A0A2G2YTR2"/>
<dbReference type="Pfam" id="PF03398">
    <property type="entry name" value="Ist1"/>
    <property type="match status" value="1"/>
</dbReference>
<dbReference type="GO" id="GO:0015031">
    <property type="term" value="P:protein transport"/>
    <property type="evidence" value="ECO:0007669"/>
    <property type="project" value="InterPro"/>
</dbReference>
<dbReference type="Gene3D" id="1.20.1260.60">
    <property type="entry name" value="Vacuolar protein sorting-associated protein Ist1"/>
    <property type="match status" value="1"/>
</dbReference>
<reference evidence="3 4" key="2">
    <citation type="journal article" date="2017" name="Genome Biol.">
        <title>New reference genome sequences of hot pepper reveal the massive evolution of plant disease-resistance genes by retroduplication.</title>
        <authorList>
            <person name="Kim S."/>
            <person name="Park J."/>
            <person name="Yeom S.I."/>
            <person name="Kim Y.M."/>
            <person name="Seo E."/>
            <person name="Kim K.T."/>
            <person name="Kim M.S."/>
            <person name="Lee J.M."/>
            <person name="Cheong K."/>
            <person name="Shin H.S."/>
            <person name="Kim S.B."/>
            <person name="Han K."/>
            <person name="Lee J."/>
            <person name="Park M."/>
            <person name="Lee H.A."/>
            <person name="Lee H.Y."/>
            <person name="Lee Y."/>
            <person name="Oh S."/>
            <person name="Lee J.H."/>
            <person name="Choi E."/>
            <person name="Choi E."/>
            <person name="Lee S.E."/>
            <person name="Jeon J."/>
            <person name="Kim H."/>
            <person name="Choi G."/>
            <person name="Song H."/>
            <person name="Lee J."/>
            <person name="Lee S.C."/>
            <person name="Kwon J.K."/>
            <person name="Lee H.Y."/>
            <person name="Koo N."/>
            <person name="Hong Y."/>
            <person name="Kim R.W."/>
            <person name="Kang W.H."/>
            <person name="Huh J.H."/>
            <person name="Kang B.C."/>
            <person name="Yang T.J."/>
            <person name="Lee Y.H."/>
            <person name="Bennetzen J.L."/>
            <person name="Choi D."/>
        </authorList>
    </citation>
    <scope>NUCLEOTIDE SEQUENCE [LARGE SCALE GENOMIC DNA]</scope>
    <source>
        <strain evidence="4">cv. CM334</strain>
    </source>
</reference>
<accession>A0A2G2YTR2</accession>
<dbReference type="GO" id="GO:0008104">
    <property type="term" value="P:intracellular protein localization"/>
    <property type="evidence" value="ECO:0000318"/>
    <property type="project" value="GO_Central"/>
</dbReference>
<gene>
    <name evidence="3" type="ORF">T459_23879</name>
</gene>
<feature type="region of interest" description="Disordered" evidence="2">
    <location>
        <begin position="234"/>
        <end position="258"/>
    </location>
</feature>
<dbReference type="OMA" id="EIAAMFK"/>
<keyword evidence="4" id="KW-1185">Reference proteome</keyword>
<dbReference type="PANTHER" id="PTHR12161:SF44">
    <property type="entry name" value="REGULATOR OF VPS4 ACTIVITY IN THE MVB PATHWAY PROTEIN"/>
    <property type="match status" value="1"/>
</dbReference>
<evidence type="ECO:0008006" key="5">
    <source>
        <dbReference type="Google" id="ProtNLM"/>
    </source>
</evidence>
<comment type="caution">
    <text evidence="3">The sequence shown here is derived from an EMBL/GenBank/DDBJ whole genome shotgun (WGS) entry which is preliminary data.</text>
</comment>
<dbReference type="PANTHER" id="PTHR12161">
    <property type="entry name" value="IST1 FAMILY MEMBER"/>
    <property type="match status" value="1"/>
</dbReference>
<evidence type="ECO:0000313" key="3">
    <source>
        <dbReference type="EMBL" id="PHT73094.1"/>
    </source>
</evidence>
<feature type="compositionally biased region" description="Low complexity" evidence="2">
    <location>
        <begin position="240"/>
        <end position="258"/>
    </location>
</feature>
<dbReference type="AlphaFoldDB" id="A0A2G2YTR2"/>
<dbReference type="EMBL" id="AYRZ02000009">
    <property type="protein sequence ID" value="PHT73094.1"/>
    <property type="molecule type" value="Genomic_DNA"/>
</dbReference>
<reference evidence="3 4" key="1">
    <citation type="journal article" date="2014" name="Nat. Genet.">
        <title>Genome sequence of the hot pepper provides insights into the evolution of pungency in Capsicum species.</title>
        <authorList>
            <person name="Kim S."/>
            <person name="Park M."/>
            <person name="Yeom S.I."/>
            <person name="Kim Y.M."/>
            <person name="Lee J.M."/>
            <person name="Lee H.A."/>
            <person name="Seo E."/>
            <person name="Choi J."/>
            <person name="Cheong K."/>
            <person name="Kim K.T."/>
            <person name="Jung K."/>
            <person name="Lee G.W."/>
            <person name="Oh S.K."/>
            <person name="Bae C."/>
            <person name="Kim S.B."/>
            <person name="Lee H.Y."/>
            <person name="Kim S.Y."/>
            <person name="Kim M.S."/>
            <person name="Kang B.C."/>
            <person name="Jo Y.D."/>
            <person name="Yang H.B."/>
            <person name="Jeong H.J."/>
            <person name="Kang W.H."/>
            <person name="Kwon J.K."/>
            <person name="Shin C."/>
            <person name="Lim J.Y."/>
            <person name="Park J.H."/>
            <person name="Huh J.H."/>
            <person name="Kim J.S."/>
            <person name="Kim B.D."/>
            <person name="Cohen O."/>
            <person name="Paran I."/>
            <person name="Suh M.C."/>
            <person name="Lee S.B."/>
            <person name="Kim Y.K."/>
            <person name="Shin Y."/>
            <person name="Noh S.J."/>
            <person name="Park J."/>
            <person name="Seo Y.S."/>
            <person name="Kwon S.Y."/>
            <person name="Kim H.A."/>
            <person name="Park J.M."/>
            <person name="Kim H.J."/>
            <person name="Choi S.B."/>
            <person name="Bosland P.W."/>
            <person name="Reeves G."/>
            <person name="Jo S.H."/>
            <person name="Lee B.W."/>
            <person name="Cho H.T."/>
            <person name="Choi H.S."/>
            <person name="Lee M.S."/>
            <person name="Yu Y."/>
            <person name="Do Choi Y."/>
            <person name="Park B.S."/>
            <person name="van Deynze A."/>
            <person name="Ashrafi H."/>
            <person name="Hill T."/>
            <person name="Kim W.T."/>
            <person name="Pai H.S."/>
            <person name="Ahn H.K."/>
            <person name="Yeam I."/>
            <person name="Giovannoni J.J."/>
            <person name="Rose J.K."/>
            <person name="Sorensen I."/>
            <person name="Lee S.J."/>
            <person name="Kim R.W."/>
            <person name="Choi I.Y."/>
            <person name="Choi B.S."/>
            <person name="Lim J.S."/>
            <person name="Lee Y.H."/>
            <person name="Choi D."/>
        </authorList>
    </citation>
    <scope>NUCLEOTIDE SEQUENCE [LARGE SCALE GENOMIC DNA]</scope>
    <source>
        <strain evidence="4">cv. CM334</strain>
    </source>
</reference>